<sequence length="936" mass="101269">MEETDISSSVYAAVYSGVQVYEMICRGIAVMRRHSDSWLNATQILKVAGVEKGRRTKILEREILTGEHEKIQGGYGKYQGTWVPFARGVQLCNQYNVYSHIRPILEHDPTASGTRPDKTPTKAEVRKLMKSTQKTTAKRERIVGTAEMAHSKKYRVSSSVATSPLHSDMAHGYPPSALSNGVPSTPGYYQGDIAARPFPLATPVRQKIYASPAVPGSASAKWPQGSVSEETPLALIVDAESQSMANSLKAGEGGDNASSSSARVKHDRTMLMSIFTTDDPDHIPEWLSHGSSDVDVNLVIDEQGHTAVHWAAALARINVLDLLLFQGADARQLNYESESALVRAVQVTNNYENQSFPDLLELLHDTIPLTDQSNRTVLHHIAIAAGAEGRDKAVRYYADCLLSWIVRMAGGYQVDGDTSESLPLDSSAGSLDLNAHSGSADSSTMVSSVANGSQPDTEAASKASALLSSSNGHHLPTPNQSSSPNRRQNGFSKSVFDEAPSQSALLNGTNEQSRIASRAESPSAPEKSAQQNTNADFAAFLNLQDVDGNTALNIAARNGDRAMIRMLLGAGASATIANRVGLCPLDFGVDRIAEDIIDVGGEVPLSGSALGSLDPMNSPTPAGLVFAEKQLRSSAGSLATLQTPKRRLMQGLTEAALLSTPAEQRMRQSVLSIQQMMTDLEADFSGEMRLKQEHFEGIKQQLRTTTIELAKARETIHQLHTKTTQLTEIKARVGYLEETLARETCAVREAISSLPADSKPRHDLETLLGTLLSSPSVCPVDADEDVEAGLPSLFLELPNVDDKSLEGLEDDPEKLKAAVEHLRVINQVYARRDALLRERVAALRRRADVSERERQYRQIIASCCEISEADVDIWIDRLVSAVESTVPEVRTENELPLTAARGHDQESQHVSTSLSRPGITNVSAGSSLSTHPQTAS</sequence>
<gene>
    <name evidence="6" type="primary">SWI6</name>
    <name evidence="6" type="ORF">LPJ64_004858</name>
</gene>
<dbReference type="PROSITE" id="PS50297">
    <property type="entry name" value="ANK_REP_REGION"/>
    <property type="match status" value="2"/>
</dbReference>
<comment type="caution">
    <text evidence="6">The sequence shown here is derived from an EMBL/GenBank/DDBJ whole genome shotgun (WGS) entry which is preliminary data.</text>
</comment>
<feature type="region of interest" description="Disordered" evidence="4">
    <location>
        <begin position="433"/>
        <end position="531"/>
    </location>
</feature>
<dbReference type="InterPro" id="IPR003163">
    <property type="entry name" value="Tscrpt_reg_HTH_APSES-type"/>
</dbReference>
<dbReference type="GO" id="GO:0033309">
    <property type="term" value="C:SBF transcription complex"/>
    <property type="evidence" value="ECO:0007669"/>
    <property type="project" value="TreeGrafter"/>
</dbReference>
<dbReference type="Gene3D" id="1.25.40.20">
    <property type="entry name" value="Ankyrin repeat-containing domain"/>
    <property type="match status" value="1"/>
</dbReference>
<dbReference type="InterPro" id="IPR036887">
    <property type="entry name" value="HTH_APSES_sf"/>
</dbReference>
<feature type="region of interest" description="Disordered" evidence="4">
    <location>
        <begin position="893"/>
        <end position="936"/>
    </location>
</feature>
<dbReference type="GO" id="GO:0030907">
    <property type="term" value="C:MBF transcription complex"/>
    <property type="evidence" value="ECO:0007669"/>
    <property type="project" value="TreeGrafter"/>
</dbReference>
<feature type="compositionally biased region" description="Polar residues" evidence="4">
    <location>
        <begin position="500"/>
        <end position="515"/>
    </location>
</feature>
<dbReference type="InterPro" id="IPR002110">
    <property type="entry name" value="Ankyrin_rpt"/>
</dbReference>
<feature type="compositionally biased region" description="Polar residues" evidence="4">
    <location>
        <begin position="477"/>
        <end position="492"/>
    </location>
</feature>
<evidence type="ECO:0000256" key="4">
    <source>
        <dbReference type="SAM" id="MobiDB-lite"/>
    </source>
</evidence>
<dbReference type="GO" id="GO:0001228">
    <property type="term" value="F:DNA-binding transcription activator activity, RNA polymerase II-specific"/>
    <property type="evidence" value="ECO:0007669"/>
    <property type="project" value="UniProtKB-ARBA"/>
</dbReference>
<dbReference type="SUPFAM" id="SSF54616">
    <property type="entry name" value="DNA-binding domain of Mlu1-box binding protein MBP1"/>
    <property type="match status" value="1"/>
</dbReference>
<keyword evidence="1" id="KW-0677">Repeat</keyword>
<accession>A0A9W8CGX4</accession>
<dbReference type="Proteomes" id="UP001145021">
    <property type="component" value="Unassembled WGS sequence"/>
</dbReference>
<evidence type="ECO:0000256" key="3">
    <source>
        <dbReference type="PROSITE-ProRule" id="PRU00023"/>
    </source>
</evidence>
<dbReference type="PANTHER" id="PTHR43828">
    <property type="entry name" value="ASPARAGINASE"/>
    <property type="match status" value="1"/>
</dbReference>
<feature type="compositionally biased region" description="Polar residues" evidence="4">
    <location>
        <begin position="908"/>
        <end position="936"/>
    </location>
</feature>
<dbReference type="FunFam" id="3.10.260.10:FF:000001">
    <property type="entry name" value="APSES transcription factor (MbpA)"/>
    <property type="match status" value="1"/>
</dbReference>
<organism evidence="6 7">
    <name type="scientific">Coemansia asiatica</name>
    <dbReference type="NCBI Taxonomy" id="1052880"/>
    <lineage>
        <taxon>Eukaryota</taxon>
        <taxon>Fungi</taxon>
        <taxon>Fungi incertae sedis</taxon>
        <taxon>Zoopagomycota</taxon>
        <taxon>Kickxellomycotina</taxon>
        <taxon>Kickxellomycetes</taxon>
        <taxon>Kickxellales</taxon>
        <taxon>Kickxellaceae</taxon>
        <taxon>Coemansia</taxon>
    </lineage>
</organism>
<dbReference type="Pfam" id="PF00023">
    <property type="entry name" value="Ank"/>
    <property type="match status" value="2"/>
</dbReference>
<feature type="repeat" description="ANK" evidence="3">
    <location>
        <begin position="547"/>
        <end position="579"/>
    </location>
</feature>
<dbReference type="AlphaFoldDB" id="A0A9W8CGX4"/>
<dbReference type="SUPFAM" id="SSF48403">
    <property type="entry name" value="Ankyrin repeat"/>
    <property type="match status" value="1"/>
</dbReference>
<dbReference type="Gene3D" id="3.10.260.10">
    <property type="entry name" value="Transcription regulator HTH, APSES-type DNA-binding domain"/>
    <property type="match status" value="1"/>
</dbReference>
<feature type="compositionally biased region" description="Polar residues" evidence="4">
    <location>
        <begin position="436"/>
        <end position="456"/>
    </location>
</feature>
<evidence type="ECO:0000259" key="5">
    <source>
        <dbReference type="PROSITE" id="PS51299"/>
    </source>
</evidence>
<feature type="repeat" description="ANK" evidence="3">
    <location>
        <begin position="303"/>
        <end position="335"/>
    </location>
</feature>
<reference evidence="6" key="1">
    <citation type="submission" date="2022-07" db="EMBL/GenBank/DDBJ databases">
        <title>Phylogenomic reconstructions and comparative analyses of Kickxellomycotina fungi.</title>
        <authorList>
            <person name="Reynolds N.K."/>
            <person name="Stajich J.E."/>
            <person name="Barry K."/>
            <person name="Grigoriev I.V."/>
            <person name="Crous P."/>
            <person name="Smith M.E."/>
        </authorList>
    </citation>
    <scope>NUCLEOTIDE SEQUENCE</scope>
    <source>
        <strain evidence="6">NBRC 105413</strain>
    </source>
</reference>
<proteinExistence type="predicted"/>
<dbReference type="EMBL" id="JANBOH010000263">
    <property type="protein sequence ID" value="KAJ1643368.1"/>
    <property type="molecule type" value="Genomic_DNA"/>
</dbReference>
<keyword evidence="7" id="KW-1185">Reference proteome</keyword>
<dbReference type="SMART" id="SM01252">
    <property type="entry name" value="KilA-N"/>
    <property type="match status" value="1"/>
</dbReference>
<name>A0A9W8CGX4_9FUNG</name>
<dbReference type="Pfam" id="PF04383">
    <property type="entry name" value="KilA-N"/>
    <property type="match status" value="1"/>
</dbReference>
<protein>
    <submittedName>
        <fullName evidence="6">Transcriptional regulator swi6</fullName>
    </submittedName>
</protein>
<dbReference type="PROSITE" id="PS50088">
    <property type="entry name" value="ANK_REPEAT"/>
    <property type="match status" value="2"/>
</dbReference>
<dbReference type="InterPro" id="IPR036770">
    <property type="entry name" value="Ankyrin_rpt-contain_sf"/>
</dbReference>
<dbReference type="InterPro" id="IPR018004">
    <property type="entry name" value="KilA/APSES_HTH"/>
</dbReference>
<evidence type="ECO:0000313" key="6">
    <source>
        <dbReference type="EMBL" id="KAJ1643368.1"/>
    </source>
</evidence>
<evidence type="ECO:0000256" key="2">
    <source>
        <dbReference type="ARBA" id="ARBA00023043"/>
    </source>
</evidence>
<dbReference type="PANTHER" id="PTHR43828:SF3">
    <property type="entry name" value="CHROMO DOMAIN-CONTAINING PROTEIN"/>
    <property type="match status" value="1"/>
</dbReference>
<dbReference type="InterPro" id="IPR051642">
    <property type="entry name" value="SWI6-like"/>
</dbReference>
<keyword evidence="2 3" id="KW-0040">ANK repeat</keyword>
<dbReference type="GO" id="GO:0003677">
    <property type="term" value="F:DNA binding"/>
    <property type="evidence" value="ECO:0007669"/>
    <property type="project" value="InterPro"/>
</dbReference>
<dbReference type="PROSITE" id="PS51299">
    <property type="entry name" value="HTH_APSES"/>
    <property type="match status" value="1"/>
</dbReference>
<evidence type="ECO:0000313" key="7">
    <source>
        <dbReference type="Proteomes" id="UP001145021"/>
    </source>
</evidence>
<dbReference type="SMART" id="SM00248">
    <property type="entry name" value="ANK"/>
    <property type="match status" value="3"/>
</dbReference>
<feature type="domain" description="HTH APSES-type" evidence="5">
    <location>
        <begin position="10"/>
        <end position="116"/>
    </location>
</feature>
<feature type="compositionally biased region" description="Low complexity" evidence="4">
    <location>
        <begin position="460"/>
        <end position="470"/>
    </location>
</feature>
<evidence type="ECO:0000256" key="1">
    <source>
        <dbReference type="ARBA" id="ARBA00022737"/>
    </source>
</evidence>